<dbReference type="EMBL" id="AZDA01000026">
    <property type="protein sequence ID" value="KRK39968.1"/>
    <property type="molecule type" value="Genomic_DNA"/>
</dbReference>
<keyword evidence="1" id="KW-0805">Transcription regulation</keyword>
<dbReference type="PATRIC" id="fig|1423726.3.peg.1826"/>
<dbReference type="Proteomes" id="UP000051461">
    <property type="component" value="Unassembled WGS sequence"/>
</dbReference>
<feature type="domain" description="HTH deoR-type" evidence="3">
    <location>
        <begin position="130"/>
        <end position="152"/>
    </location>
</feature>
<proteinExistence type="predicted"/>
<evidence type="ECO:0000313" key="4">
    <source>
        <dbReference type="EMBL" id="KRK39968.1"/>
    </source>
</evidence>
<evidence type="ECO:0000256" key="1">
    <source>
        <dbReference type="ARBA" id="ARBA00023015"/>
    </source>
</evidence>
<dbReference type="STRING" id="1423726.FC07_GL001765"/>
<gene>
    <name evidence="4" type="ORF">FC07_GL001765</name>
</gene>
<evidence type="ECO:0000256" key="2">
    <source>
        <dbReference type="ARBA" id="ARBA00023163"/>
    </source>
</evidence>
<protein>
    <recommendedName>
        <fullName evidence="3">HTH deoR-type domain-containing protein</fullName>
    </recommendedName>
</protein>
<dbReference type="RefSeq" id="WP_057903950.1">
    <property type="nucleotide sequence ID" value="NZ_AZDA01000026.1"/>
</dbReference>
<dbReference type="GO" id="GO:0003700">
    <property type="term" value="F:DNA-binding transcription factor activity"/>
    <property type="evidence" value="ECO:0007669"/>
    <property type="project" value="InterPro"/>
</dbReference>
<dbReference type="AlphaFoldDB" id="A0A0R1H0F6"/>
<sequence>MTLDEATLKEVTKLAAKAGAEAAREQRHKEFLHENTWRLKNTRLLLKNYDVLKDHSIDIKTDIDMYLKDVFGEDDLKLRSITGYKARSEKMMEYTDLMLEAYKKCADKGGEEGRRQYFVLEHTFITARKWTARELANYFSTSDRTIRRDLKKSIENFSTFLFGIVSIEEMVK</sequence>
<name>A0A0R1H0F6_9LACO</name>
<reference evidence="4 5" key="1">
    <citation type="journal article" date="2015" name="Genome Announc.">
        <title>Expanding the biotechnology potential of lactobacilli through comparative genomics of 213 strains and associated genera.</title>
        <authorList>
            <person name="Sun Z."/>
            <person name="Harris H.M."/>
            <person name="McCann A."/>
            <person name="Guo C."/>
            <person name="Argimon S."/>
            <person name="Zhang W."/>
            <person name="Yang X."/>
            <person name="Jeffery I.B."/>
            <person name="Cooney J.C."/>
            <person name="Kagawa T.F."/>
            <person name="Liu W."/>
            <person name="Song Y."/>
            <person name="Salvetti E."/>
            <person name="Wrobel A."/>
            <person name="Rasinkangas P."/>
            <person name="Parkhill J."/>
            <person name="Rea M.C."/>
            <person name="O'Sullivan O."/>
            <person name="Ritari J."/>
            <person name="Douillard F.P."/>
            <person name="Paul Ross R."/>
            <person name="Yang R."/>
            <person name="Briner A.E."/>
            <person name="Felis G.E."/>
            <person name="de Vos W.M."/>
            <person name="Barrangou R."/>
            <person name="Klaenhammer T.R."/>
            <person name="Caufield P.W."/>
            <person name="Cui Y."/>
            <person name="Zhang H."/>
            <person name="O'Toole P.W."/>
        </authorList>
    </citation>
    <scope>NUCLEOTIDE SEQUENCE [LARGE SCALE GENOMIC DNA]</scope>
    <source>
        <strain evidence="4 5">DSM 20003</strain>
    </source>
</reference>
<accession>A0A0R1H0F6</accession>
<evidence type="ECO:0000259" key="3">
    <source>
        <dbReference type="Pfam" id="PF08220"/>
    </source>
</evidence>
<keyword evidence="2" id="KW-0804">Transcription</keyword>
<dbReference type="InterPro" id="IPR001034">
    <property type="entry name" value="DeoR_HTH"/>
</dbReference>
<comment type="caution">
    <text evidence="4">The sequence shown here is derived from an EMBL/GenBank/DDBJ whole genome shotgun (WGS) entry which is preliminary data.</text>
</comment>
<dbReference type="OrthoDB" id="2184390at2"/>
<evidence type="ECO:0000313" key="5">
    <source>
        <dbReference type="Proteomes" id="UP000051461"/>
    </source>
</evidence>
<organism evidence="4 5">
    <name type="scientific">Loigolactobacillus bifermentans DSM 20003</name>
    <dbReference type="NCBI Taxonomy" id="1423726"/>
    <lineage>
        <taxon>Bacteria</taxon>
        <taxon>Bacillati</taxon>
        <taxon>Bacillota</taxon>
        <taxon>Bacilli</taxon>
        <taxon>Lactobacillales</taxon>
        <taxon>Lactobacillaceae</taxon>
        <taxon>Loigolactobacillus</taxon>
    </lineage>
</organism>
<keyword evidence="5" id="KW-1185">Reference proteome</keyword>
<dbReference type="Pfam" id="PF08220">
    <property type="entry name" value="HTH_DeoR"/>
    <property type="match status" value="1"/>
</dbReference>